<dbReference type="InterPro" id="IPR017853">
    <property type="entry name" value="GH"/>
</dbReference>
<evidence type="ECO:0000256" key="4">
    <source>
        <dbReference type="RuleBase" id="RU361185"/>
    </source>
</evidence>
<evidence type="ECO:0000256" key="1">
    <source>
        <dbReference type="ARBA" id="ARBA00007806"/>
    </source>
</evidence>
<keyword evidence="2 4" id="KW-0378">Hydrolase</keyword>
<protein>
    <submittedName>
        <fullName evidence="8">Uncharacterized protein</fullName>
    </submittedName>
</protein>
<keyword evidence="5" id="KW-1133">Transmembrane helix</keyword>
<keyword evidence="5" id="KW-0472">Membrane</keyword>
<feature type="domain" description="Glycosyl hydrolase family 31 C-terminal" evidence="7">
    <location>
        <begin position="614"/>
        <end position="700"/>
    </location>
</feature>
<dbReference type="CDD" id="cd06592">
    <property type="entry name" value="GH31_NET37"/>
    <property type="match status" value="1"/>
</dbReference>
<accession>A0ABN8PNP0</accession>
<dbReference type="Proteomes" id="UP001159427">
    <property type="component" value="Unassembled WGS sequence"/>
</dbReference>
<evidence type="ECO:0000256" key="3">
    <source>
        <dbReference type="ARBA" id="ARBA00023295"/>
    </source>
</evidence>
<dbReference type="InterPro" id="IPR000322">
    <property type="entry name" value="Glyco_hydro_31_TIM"/>
</dbReference>
<dbReference type="InterPro" id="IPR050985">
    <property type="entry name" value="Alpha-glycosidase_related"/>
</dbReference>
<sequence length="705" mass="80303">MATLRTETKSRTFLFNRMVTFLGFLTLGLLMVWLLYFLANFILYDCGGDEMLLKPFGGAGEHRETVKQVLTTGQWVLQYQSNQLILKNLKNDAFLNGKLGKSVGESLIVDKNASQRSLRVQWSKSSLGIAQDDDFERCVNVNWGSIKSDELTELLDCFNLEGMHWYGGSELYKQEWPLEKASIDMMPFIPSDTILGIGRGMKVYGTVLERYWFTSTGMAILVNESVPLHVSVNSSGDKQLCLKADYQDFPSTSVPLHLAYKICVGDNVKEVHQFVMKNFFQYPSDIPDERMMKEPIWSTWAQFGKAVDQDMVMNFTEKIKESGLPFSQVEIDDMYSTSYGEFHFDSKKFPDPKSMIESLHNDNFRVTIWVYPFANTDSEAFQQGMKYWVKGIDESVPGLLHWWNGIGAAVDTTNPLAALWYRSRLETFINDYNIDGLKFDAGELTYLPMGYHLHTLQDNSPDFYSMKYAEIAAGFGKLIEVRVGHRTQNLPIFVRILDRSSRWDENNGLRSVIPTTLTFGILGYPFVLPDMIGGNGFQLVVTENDNSSMQVGKPESELFIRWVQANAFLPAVQFSFAPWDIDNQTVNITRKVLQLRASMADYIVACAKEATQSGSPIIRPLWWVAPEDPIAQEIYTEFMLGDKYLVAPVLTPMDGSNGKHLVYLPKGIWKEEFAFKRQIKVTSSGMWIDYTVTIEDLPYFSLVSE</sequence>
<evidence type="ECO:0000259" key="7">
    <source>
        <dbReference type="Pfam" id="PF21365"/>
    </source>
</evidence>
<reference evidence="8 9" key="1">
    <citation type="submission" date="2022-05" db="EMBL/GenBank/DDBJ databases">
        <authorList>
            <consortium name="Genoscope - CEA"/>
            <person name="William W."/>
        </authorList>
    </citation>
    <scope>NUCLEOTIDE SEQUENCE [LARGE SCALE GENOMIC DNA]</scope>
</reference>
<comment type="caution">
    <text evidence="8">The sequence shown here is derived from an EMBL/GenBank/DDBJ whole genome shotgun (WGS) entry which is preliminary data.</text>
</comment>
<evidence type="ECO:0000313" key="9">
    <source>
        <dbReference type="Proteomes" id="UP001159427"/>
    </source>
</evidence>
<dbReference type="PANTHER" id="PTHR43053">
    <property type="entry name" value="GLYCOSIDASE FAMILY 31"/>
    <property type="match status" value="1"/>
</dbReference>
<keyword evidence="3 4" id="KW-0326">Glycosidase</keyword>
<keyword evidence="5" id="KW-0812">Transmembrane</keyword>
<dbReference type="SUPFAM" id="SSF51445">
    <property type="entry name" value="(Trans)glycosidases"/>
    <property type="match status" value="1"/>
</dbReference>
<dbReference type="PANTHER" id="PTHR43053:SF4">
    <property type="entry name" value="MYOGENESIS-REGULATING GLYCOSIDASE"/>
    <property type="match status" value="1"/>
</dbReference>
<gene>
    <name evidence="8" type="ORF">PEVE_00044215</name>
</gene>
<evidence type="ECO:0000256" key="5">
    <source>
        <dbReference type="SAM" id="Phobius"/>
    </source>
</evidence>
<evidence type="ECO:0000259" key="6">
    <source>
        <dbReference type="Pfam" id="PF01055"/>
    </source>
</evidence>
<keyword evidence="9" id="KW-1185">Reference proteome</keyword>
<dbReference type="EMBL" id="CALNXI010000928">
    <property type="protein sequence ID" value="CAH3147271.1"/>
    <property type="molecule type" value="Genomic_DNA"/>
</dbReference>
<feature type="transmembrane region" description="Helical" evidence="5">
    <location>
        <begin position="21"/>
        <end position="44"/>
    </location>
</feature>
<dbReference type="Pfam" id="PF01055">
    <property type="entry name" value="Glyco_hydro_31_2nd"/>
    <property type="match status" value="2"/>
</dbReference>
<comment type="similarity">
    <text evidence="1 4">Belongs to the glycosyl hydrolase 31 family.</text>
</comment>
<name>A0ABN8PNP0_9CNID</name>
<dbReference type="Gene3D" id="3.20.20.80">
    <property type="entry name" value="Glycosidases"/>
    <property type="match status" value="1"/>
</dbReference>
<dbReference type="Gene3D" id="2.60.40.1180">
    <property type="entry name" value="Golgi alpha-mannosidase II"/>
    <property type="match status" value="1"/>
</dbReference>
<dbReference type="SUPFAM" id="SSF51011">
    <property type="entry name" value="Glycosyl hydrolase domain"/>
    <property type="match status" value="1"/>
</dbReference>
<dbReference type="Pfam" id="PF21365">
    <property type="entry name" value="Glyco_hydro_31_3rd"/>
    <property type="match status" value="1"/>
</dbReference>
<evidence type="ECO:0000256" key="2">
    <source>
        <dbReference type="ARBA" id="ARBA00022801"/>
    </source>
</evidence>
<organism evidence="8 9">
    <name type="scientific">Porites evermanni</name>
    <dbReference type="NCBI Taxonomy" id="104178"/>
    <lineage>
        <taxon>Eukaryota</taxon>
        <taxon>Metazoa</taxon>
        <taxon>Cnidaria</taxon>
        <taxon>Anthozoa</taxon>
        <taxon>Hexacorallia</taxon>
        <taxon>Scleractinia</taxon>
        <taxon>Fungiina</taxon>
        <taxon>Poritidae</taxon>
        <taxon>Porites</taxon>
    </lineage>
</organism>
<feature type="domain" description="Glycoside hydrolase family 31 TIM barrel" evidence="6">
    <location>
        <begin position="306"/>
        <end position="447"/>
    </location>
</feature>
<dbReference type="InterPro" id="IPR013780">
    <property type="entry name" value="Glyco_hydro_b"/>
</dbReference>
<dbReference type="InterPro" id="IPR048395">
    <property type="entry name" value="Glyco_hydro_31_C"/>
</dbReference>
<feature type="domain" description="Glycoside hydrolase family 31 TIM barrel" evidence="6">
    <location>
        <begin position="501"/>
        <end position="603"/>
    </location>
</feature>
<proteinExistence type="inferred from homology"/>
<evidence type="ECO:0000313" key="8">
    <source>
        <dbReference type="EMBL" id="CAH3147271.1"/>
    </source>
</evidence>